<reference evidence="2 3" key="1">
    <citation type="submission" date="2013-09" db="EMBL/GenBank/DDBJ databases">
        <title>Complete genome sequence of Spiroplasma mirum suckling mouse cataract agent.</title>
        <authorList>
            <person name="Landry C.A."/>
            <person name="Bastian F.O."/>
            <person name="Thune R.L."/>
        </authorList>
    </citation>
    <scope>NUCLEOTIDE SEQUENCE [LARGE SCALE GENOMIC DNA]</scope>
    <source>
        <strain evidence="2 3">SMCA</strain>
    </source>
</reference>
<accession>W0GRL2</accession>
<keyword evidence="1" id="KW-1133">Transmembrane helix</keyword>
<dbReference type="EMBL" id="CP006720">
    <property type="protein sequence ID" value="AHI58262.1"/>
    <property type="molecule type" value="Genomic_DNA"/>
</dbReference>
<name>W0GRL2_9MOLU</name>
<dbReference type="AlphaFoldDB" id="W0GRL2"/>
<gene>
    <name evidence="2" type="ORF">P344_04700</name>
</gene>
<keyword evidence="1" id="KW-0472">Membrane</keyword>
<evidence type="ECO:0000313" key="3">
    <source>
        <dbReference type="Proteomes" id="UP000019260"/>
    </source>
</evidence>
<evidence type="ECO:0000256" key="1">
    <source>
        <dbReference type="SAM" id="Phobius"/>
    </source>
</evidence>
<dbReference type="HOGENOM" id="CLU_2958476_0_0_14"/>
<dbReference type="RefSeq" id="WP_025317544.1">
    <property type="nucleotide sequence ID" value="NZ_CP002082.1"/>
</dbReference>
<dbReference type="STRING" id="838561.P344_04700"/>
<dbReference type="eggNOG" id="COG1277">
    <property type="taxonomic scope" value="Bacteria"/>
</dbReference>
<organism evidence="2 3">
    <name type="scientific">Spiroplasma mirum ATCC 29335</name>
    <dbReference type="NCBI Taxonomy" id="838561"/>
    <lineage>
        <taxon>Bacteria</taxon>
        <taxon>Bacillati</taxon>
        <taxon>Mycoplasmatota</taxon>
        <taxon>Mollicutes</taxon>
        <taxon>Entomoplasmatales</taxon>
        <taxon>Spiroplasmataceae</taxon>
        <taxon>Spiroplasma</taxon>
    </lineage>
</organism>
<evidence type="ECO:0000313" key="2">
    <source>
        <dbReference type="EMBL" id="AHI58262.1"/>
    </source>
</evidence>
<keyword evidence="1" id="KW-0812">Transmembrane</keyword>
<feature type="transmembrane region" description="Helical" evidence="1">
    <location>
        <begin position="30"/>
        <end position="51"/>
    </location>
</feature>
<protein>
    <submittedName>
        <fullName evidence="2">Uncharacterized protein</fullName>
    </submittedName>
</protein>
<proteinExistence type="predicted"/>
<dbReference type="KEGG" id="smir:SMM_0783"/>
<dbReference type="KEGG" id="smia:P344_04700"/>
<dbReference type="Proteomes" id="UP000019260">
    <property type="component" value="Chromosome"/>
</dbReference>
<sequence>MILTSFIVQLLLLLSTIAILLSLCLNSKGVIGILFVIGFLSIIGAIIPMIYNASNNSRM</sequence>
<keyword evidence="3" id="KW-1185">Reference proteome</keyword>
<dbReference type="PATRIC" id="fig|838561.3.peg.899"/>